<evidence type="ECO:0000259" key="6">
    <source>
        <dbReference type="PROSITE" id="PS50262"/>
    </source>
</evidence>
<organism evidence="7 9">
    <name type="scientific">Rotaria sordida</name>
    <dbReference type="NCBI Taxonomy" id="392033"/>
    <lineage>
        <taxon>Eukaryota</taxon>
        <taxon>Metazoa</taxon>
        <taxon>Spiralia</taxon>
        <taxon>Gnathifera</taxon>
        <taxon>Rotifera</taxon>
        <taxon>Eurotatoria</taxon>
        <taxon>Bdelloidea</taxon>
        <taxon>Philodinida</taxon>
        <taxon>Philodinidae</taxon>
        <taxon>Rotaria</taxon>
    </lineage>
</organism>
<dbReference type="EMBL" id="CAJNOL010006212">
    <property type="protein sequence ID" value="CAF1615441.1"/>
    <property type="molecule type" value="Genomic_DNA"/>
</dbReference>
<evidence type="ECO:0000313" key="7">
    <source>
        <dbReference type="EMBL" id="CAF1379530.1"/>
    </source>
</evidence>
<gene>
    <name evidence="8" type="ORF">JXQ802_LOCUS49917</name>
    <name evidence="7" type="ORF">PYM288_LOCUS33782</name>
</gene>
<protein>
    <recommendedName>
        <fullName evidence="6">G-protein coupled receptors family 1 profile domain-containing protein</fullName>
    </recommendedName>
</protein>
<name>A0A815JHM4_9BILA</name>
<dbReference type="SUPFAM" id="SSF81321">
    <property type="entry name" value="Family A G protein-coupled receptor-like"/>
    <property type="match status" value="1"/>
</dbReference>
<dbReference type="PROSITE" id="PS50262">
    <property type="entry name" value="G_PROTEIN_RECEP_F1_2"/>
    <property type="match status" value="1"/>
</dbReference>
<evidence type="ECO:0000256" key="1">
    <source>
        <dbReference type="ARBA" id="ARBA00004370"/>
    </source>
</evidence>
<feature type="transmembrane region" description="Helical" evidence="5">
    <location>
        <begin position="334"/>
        <end position="358"/>
    </location>
</feature>
<feature type="transmembrane region" description="Helical" evidence="5">
    <location>
        <begin position="135"/>
        <end position="156"/>
    </location>
</feature>
<dbReference type="InterPro" id="IPR017452">
    <property type="entry name" value="GPCR_Rhodpsn_7TM"/>
</dbReference>
<feature type="transmembrane region" description="Helical" evidence="5">
    <location>
        <begin position="95"/>
        <end position="115"/>
    </location>
</feature>
<feature type="transmembrane region" description="Helical" evidence="5">
    <location>
        <begin position="177"/>
        <end position="197"/>
    </location>
</feature>
<dbReference type="PANTHER" id="PTHR46641:SF2">
    <property type="entry name" value="FMRFAMIDE RECEPTOR"/>
    <property type="match status" value="1"/>
</dbReference>
<dbReference type="Gene3D" id="1.20.1070.10">
    <property type="entry name" value="Rhodopsin 7-helix transmembrane proteins"/>
    <property type="match status" value="1"/>
</dbReference>
<evidence type="ECO:0000256" key="5">
    <source>
        <dbReference type="SAM" id="Phobius"/>
    </source>
</evidence>
<dbReference type="Proteomes" id="UP000663870">
    <property type="component" value="Unassembled WGS sequence"/>
</dbReference>
<reference evidence="7" key="1">
    <citation type="submission" date="2021-02" db="EMBL/GenBank/DDBJ databases">
        <authorList>
            <person name="Nowell W R."/>
        </authorList>
    </citation>
    <scope>NUCLEOTIDE SEQUENCE</scope>
</reference>
<comment type="caution">
    <text evidence="7">The sequence shown here is derived from an EMBL/GenBank/DDBJ whole genome shotgun (WGS) entry which is preliminary data.</text>
</comment>
<feature type="domain" description="G-protein coupled receptors family 1 profile" evidence="6">
    <location>
        <begin position="72"/>
        <end position="355"/>
    </location>
</feature>
<evidence type="ECO:0000256" key="4">
    <source>
        <dbReference type="ARBA" id="ARBA00023136"/>
    </source>
</evidence>
<feature type="transmembrane region" description="Helical" evidence="5">
    <location>
        <begin position="60"/>
        <end position="83"/>
    </location>
</feature>
<evidence type="ECO:0000313" key="10">
    <source>
        <dbReference type="Proteomes" id="UP000663870"/>
    </source>
</evidence>
<dbReference type="EMBL" id="CAJNOH010004761">
    <property type="protein sequence ID" value="CAF1379530.1"/>
    <property type="molecule type" value="Genomic_DNA"/>
</dbReference>
<feature type="transmembrane region" description="Helical" evidence="5">
    <location>
        <begin position="292"/>
        <end position="314"/>
    </location>
</feature>
<dbReference type="GO" id="GO:0016020">
    <property type="term" value="C:membrane"/>
    <property type="evidence" value="ECO:0007669"/>
    <property type="project" value="UniProtKB-SubCell"/>
</dbReference>
<keyword evidence="4 5" id="KW-0472">Membrane</keyword>
<accession>A0A815JHM4</accession>
<evidence type="ECO:0000256" key="3">
    <source>
        <dbReference type="ARBA" id="ARBA00022989"/>
    </source>
</evidence>
<dbReference type="InterPro" id="IPR052954">
    <property type="entry name" value="GPCR-Ligand_Int"/>
</dbReference>
<dbReference type="AlphaFoldDB" id="A0A815JHM4"/>
<evidence type="ECO:0000313" key="9">
    <source>
        <dbReference type="Proteomes" id="UP000663854"/>
    </source>
</evidence>
<sequence length="402" mass="47675">MSLDRFDNIYSYIFQSMDRYEFEIHSQVSTSHSLSTTTSTSLALIPTIINPEWISMIEYFLYYAYPIVILSGIFFSLLTLIALIQNVYMTSKPYLFTQTIFDILFLLLGICLYIPKYDPNLIPKFFNEKIYYNFLFYILWFIIIWLFLISCLDHTCTSIQSNGYNEKLFCTPCNSKNTIIGIILLGIIFSLPQLFAWESYETKYRSTYLRSSFLYEHIYFWFLHIIYLFIPLFAIFVFMGTLLYTLCKKKEHYLLTSNGGGHYGHYTIHYANPHESSIHYSKTRERENITKLFVFMCFLYLIFVLPYSFIIFFGKLFLREQTTLISKTIFNEIIIAYDLSLLLFYIQILMKFFVLTIFSRNFRLCLKKMITCQCCCCCCCCCSESSSIESNEHNQDDGIYMK</sequence>
<proteinExistence type="predicted"/>
<dbReference type="Proteomes" id="UP000663854">
    <property type="component" value="Unassembled WGS sequence"/>
</dbReference>
<feature type="transmembrane region" description="Helical" evidence="5">
    <location>
        <begin position="217"/>
        <end position="244"/>
    </location>
</feature>
<evidence type="ECO:0000313" key="8">
    <source>
        <dbReference type="EMBL" id="CAF1615441.1"/>
    </source>
</evidence>
<keyword evidence="10" id="KW-1185">Reference proteome</keyword>
<keyword evidence="3 5" id="KW-1133">Transmembrane helix</keyword>
<comment type="subcellular location">
    <subcellularLocation>
        <location evidence="1">Membrane</location>
    </subcellularLocation>
</comment>
<dbReference type="PANTHER" id="PTHR46641">
    <property type="entry name" value="FMRFAMIDE RECEPTOR-RELATED"/>
    <property type="match status" value="1"/>
</dbReference>
<keyword evidence="2 5" id="KW-0812">Transmembrane</keyword>
<evidence type="ECO:0000256" key="2">
    <source>
        <dbReference type="ARBA" id="ARBA00022692"/>
    </source>
</evidence>